<dbReference type="AlphaFoldDB" id="Q0U9K1"/>
<feature type="compositionally biased region" description="Basic and acidic residues" evidence="1">
    <location>
        <begin position="128"/>
        <end position="137"/>
    </location>
</feature>
<gene>
    <name evidence="2" type="ORF">SNOG_11563</name>
</gene>
<dbReference type="RefSeq" id="XP_001801803.1">
    <property type="nucleotide sequence ID" value="XM_001801751.1"/>
</dbReference>
<proteinExistence type="predicted"/>
<organism evidence="2 3">
    <name type="scientific">Phaeosphaeria nodorum (strain SN15 / ATCC MYA-4574 / FGSC 10173)</name>
    <name type="common">Glume blotch fungus</name>
    <name type="synonym">Parastagonospora nodorum</name>
    <dbReference type="NCBI Taxonomy" id="321614"/>
    <lineage>
        <taxon>Eukaryota</taxon>
        <taxon>Fungi</taxon>
        <taxon>Dikarya</taxon>
        <taxon>Ascomycota</taxon>
        <taxon>Pezizomycotina</taxon>
        <taxon>Dothideomycetes</taxon>
        <taxon>Pleosporomycetidae</taxon>
        <taxon>Pleosporales</taxon>
        <taxon>Pleosporineae</taxon>
        <taxon>Phaeosphaeriaceae</taxon>
        <taxon>Parastagonospora</taxon>
    </lineage>
</organism>
<dbReference type="EMBL" id="CH445343">
    <property type="protein sequence ID" value="EAT81271.2"/>
    <property type="molecule type" value="Genomic_DNA"/>
</dbReference>
<name>Q0U9K1_PHANO</name>
<dbReference type="KEGG" id="pno:SNOG_11563"/>
<dbReference type="GeneID" id="5978711"/>
<feature type="region of interest" description="Disordered" evidence="1">
    <location>
        <begin position="114"/>
        <end position="150"/>
    </location>
</feature>
<sequence>MDVQNNELFYFGKKANPKRGETVARVLAVKVPQKELEKINFQISTAATEEEAAVVLAPVQKAAEVQAITEHEQTDDSAFDDPRSFVSYNTHYADKKKVDFEVAKVARLAKAAEARRSMMTAKTNSKQKGKENINEFKKNKKNKAKKSDAA</sequence>
<evidence type="ECO:0000313" key="2">
    <source>
        <dbReference type="EMBL" id="EAT81271.2"/>
    </source>
</evidence>
<dbReference type="InParanoid" id="Q0U9K1"/>
<protein>
    <submittedName>
        <fullName evidence="2">Uncharacterized protein</fullName>
    </submittedName>
</protein>
<accession>Q0U9K1</accession>
<dbReference type="Proteomes" id="UP000001055">
    <property type="component" value="Unassembled WGS sequence"/>
</dbReference>
<evidence type="ECO:0000313" key="3">
    <source>
        <dbReference type="Proteomes" id="UP000001055"/>
    </source>
</evidence>
<reference evidence="3" key="1">
    <citation type="journal article" date="2007" name="Plant Cell">
        <title>Dothideomycete-plant interactions illuminated by genome sequencing and EST analysis of the wheat pathogen Stagonospora nodorum.</title>
        <authorList>
            <person name="Hane J.K."/>
            <person name="Lowe R.G."/>
            <person name="Solomon P.S."/>
            <person name="Tan K.C."/>
            <person name="Schoch C.L."/>
            <person name="Spatafora J.W."/>
            <person name="Crous P.W."/>
            <person name="Kodira C."/>
            <person name="Birren B.W."/>
            <person name="Galagan J.E."/>
            <person name="Torriani S.F."/>
            <person name="McDonald B.A."/>
            <person name="Oliver R.P."/>
        </authorList>
    </citation>
    <scope>NUCLEOTIDE SEQUENCE [LARGE SCALE GENOMIC DNA]</scope>
    <source>
        <strain evidence="3">SN15 / ATCC MYA-4574 / FGSC 10173</strain>
    </source>
</reference>
<evidence type="ECO:0000256" key="1">
    <source>
        <dbReference type="SAM" id="MobiDB-lite"/>
    </source>
</evidence>
<dbReference type="VEuPathDB" id="FungiDB:JI435_115630"/>